<keyword evidence="4" id="KW-1185">Reference proteome</keyword>
<accession>A0ABM1XRM1</accession>
<dbReference type="InterPro" id="IPR041588">
    <property type="entry name" value="Integrase_H2C2"/>
</dbReference>
<dbReference type="InterPro" id="IPR008042">
    <property type="entry name" value="Retrotrans_Pao"/>
</dbReference>
<reference evidence="3" key="2">
    <citation type="submission" date="2025-05" db="UniProtKB">
        <authorList>
            <consortium name="EnsemblMetazoa"/>
        </authorList>
    </citation>
    <scope>IDENTIFICATION</scope>
    <source>
        <strain evidence="3">Foshan</strain>
    </source>
</reference>
<dbReference type="Pfam" id="PF18701">
    <property type="entry name" value="DUF5641"/>
    <property type="match status" value="1"/>
</dbReference>
<dbReference type="SUPFAM" id="SSF56672">
    <property type="entry name" value="DNA/RNA polymerases"/>
    <property type="match status" value="1"/>
</dbReference>
<reference evidence="4" key="1">
    <citation type="journal article" date="2015" name="Proc. Natl. Acad. Sci. U.S.A.">
        <title>Genome sequence of the Asian Tiger mosquito, Aedes albopictus, reveals insights into its biology, genetics, and evolution.</title>
        <authorList>
            <person name="Chen X.G."/>
            <person name="Jiang X."/>
            <person name="Gu J."/>
            <person name="Xu M."/>
            <person name="Wu Y."/>
            <person name="Deng Y."/>
            <person name="Zhang C."/>
            <person name="Bonizzoni M."/>
            <person name="Dermauw W."/>
            <person name="Vontas J."/>
            <person name="Armbruster P."/>
            <person name="Huang X."/>
            <person name="Yang Y."/>
            <person name="Zhang H."/>
            <person name="He W."/>
            <person name="Peng H."/>
            <person name="Liu Y."/>
            <person name="Wu K."/>
            <person name="Chen J."/>
            <person name="Lirakis M."/>
            <person name="Topalis P."/>
            <person name="Van Leeuwen T."/>
            <person name="Hall A.B."/>
            <person name="Jiang X."/>
            <person name="Thorpe C."/>
            <person name="Mueller R.L."/>
            <person name="Sun C."/>
            <person name="Waterhouse R.M."/>
            <person name="Yan G."/>
            <person name="Tu Z.J."/>
            <person name="Fang X."/>
            <person name="James A.A."/>
        </authorList>
    </citation>
    <scope>NUCLEOTIDE SEQUENCE [LARGE SCALE GENOMIC DNA]</scope>
    <source>
        <strain evidence="4">Foshan</strain>
    </source>
</reference>
<dbReference type="InterPro" id="IPR036397">
    <property type="entry name" value="RNaseH_sf"/>
</dbReference>
<organism evidence="3 4">
    <name type="scientific">Aedes albopictus</name>
    <name type="common">Asian tiger mosquito</name>
    <name type="synonym">Stegomyia albopicta</name>
    <dbReference type="NCBI Taxonomy" id="7160"/>
    <lineage>
        <taxon>Eukaryota</taxon>
        <taxon>Metazoa</taxon>
        <taxon>Ecdysozoa</taxon>
        <taxon>Arthropoda</taxon>
        <taxon>Hexapoda</taxon>
        <taxon>Insecta</taxon>
        <taxon>Pterygota</taxon>
        <taxon>Neoptera</taxon>
        <taxon>Endopterygota</taxon>
        <taxon>Diptera</taxon>
        <taxon>Nematocera</taxon>
        <taxon>Culicoidea</taxon>
        <taxon>Culicidae</taxon>
        <taxon>Culicinae</taxon>
        <taxon>Aedini</taxon>
        <taxon>Aedes</taxon>
        <taxon>Stegomyia</taxon>
    </lineage>
</organism>
<dbReference type="Pfam" id="PF05380">
    <property type="entry name" value="Peptidase_A17"/>
    <property type="match status" value="1"/>
</dbReference>
<sequence length="1779" mass="200451">MAAKKLKDKKLKEKLVARRSLVSSLETVESFVENYEEDRDFAQVPVWLDLLDQLYREHVKVQAELERLDNGDAPLVRHLQERRLFDSRYCAAKGWLINRKVADLNSTINTAGNIAPPPTTFHLRLPKIDLPKFDGDYSRWLGFRDTFKSMVHDAHDIPLVAKLQFLLQSLEGEARKPYETVDIEAANYLTTWEALLKRYDNKRFLKKQLYRTLHDLPPIRKESAQDLHNLVDDFQRHVKALAKLGETVETWDTPLVCMLSYKIDPATLRAWEEYAANSDDVGYEACIEFLYQRVRILQTVSSEIQHRTQNTPVKVAGSQTFSKKTTSATKAVVNTATTSNSRTNPPTCIACSEKHLLFQCPSFQGMAVGQRRELISQKRLCWNCFKSSHVARNCDSKYTCRHCHERHHSLLHQAASPSKSTSNPAVQPAQPTPIQEAPSDSVAPSGEVSVAAHRTSPSTVFLSTVALWIKDQFGNLHPARALIDSGSQSNFISKKLVRRLCLRPARVSVPITGIGEATVTVTQSVVSTIRSKNAEFSSELEFLVLPKPTAELPSSNVDVSSWKIPPTVPLADPTFNVSGPIDLLLGIELVHEYLKSGRIFLGEGSPVLFETVFGWAVIGRWYGSTVPSSPVCHAAITQRNLESILEKFWTLEAVEPGRFLSPEEASCEELYKSTTTRNSSGRYVVRLPRTEEPSVRLGESRSIAERRLLSLERRLQRDEPTRAAYNEFMAEYLRLGHMRQIAEPPNDSIDHCYLPHHAVFKTTSTTTKIRVVFDASCRTTSGHSLNDILLVGPVVQEDLLSIILRFRIKPIALVADIEKMYRQIDVHPEDQPLQRILWRKHPSDPISTFELRTVTYGTASAPYLATRTLAQLAKDEGETFPLANSVVAEDFYVDDCISGADSVETALQVRRQTSDMLKTAGFPLRKWASNSPEVLAEIPEAERGIQPFYDLTDTQSVTTLGLVWEPSPDILRFNIQLPLPAAVLTRRIVLSYIAQIYDPLGLVGPVVSTAKQYMQHLWALTSDQGKPYSWDQPLPEKLQHEWKEFHTTLNLLGEIRIPRFASVAGTDRLQLHFFSDASEKAYGACVYMRSEDSRGQVSVQLLAAKSKVAPLKTRHSIARLELCGAVLSTQLYQKVIRSLKTNVEVFFWVDSMTVLQWLKSPPSCWKTFVGNRVSKIQETTVGCPWNHVPGKDNPADDISRGLTPADLLHRDRWWTGPKWIKLANDCWPNQPVVASSSSRAFSEERKACLASLTPPSDPLGELLFSRFSSYTKLRRTVAYILRYKRVVHASAAKSRPNGACAASKRTSYAPTQYLTASELRDAEISLCLIAQRQAFPMEMKALINKQLVDKSSPMKWITPELSEDGLIRVGGRIRHSKAAETMKHPIILTKKHRLAYLLADHYHRTLLHAGPQLMMSTIKIKFWLLGGRDLLRQVYHQCHTCFRRKPALIHQTTADLPSSRVTASRPFAISGVDYCGPFFLRAPHRRASPTKAYIAVFVCFSTRAVHLELVGDLSTAAFLAALKRFVARRGKVSEIHSDNATNYKGAANELNQLYQLLKTDNGSRKLIFDWCANSEIDWKFIPPRAPHFGGLWEAAVKSTKNHLLKEVGKTIVPYEEMLTLITQVEMCLNSRPITELSNDPSDLEALTPGHFLVGSNLQAIPEVDLKQIPDNRLNRWQLLQKRLQAIWKRWSTEYLQQLQARSTKGIKPPVDIQKGRLVIVKDDNMPPAQWPLGRITDVHPGPDGIVRVVTLRTSSSNSMTRPVTKLAFLPMPADDTEES</sequence>
<dbReference type="Pfam" id="PF03564">
    <property type="entry name" value="DUF1759"/>
    <property type="match status" value="1"/>
</dbReference>
<dbReference type="PANTHER" id="PTHR47331:SF1">
    <property type="entry name" value="GAG-LIKE PROTEIN"/>
    <property type="match status" value="1"/>
</dbReference>
<evidence type="ECO:0000259" key="2">
    <source>
        <dbReference type="PROSITE" id="PS50994"/>
    </source>
</evidence>
<dbReference type="PROSITE" id="PS50994">
    <property type="entry name" value="INTEGRASE"/>
    <property type="match status" value="1"/>
</dbReference>
<feature type="compositionally biased region" description="Polar residues" evidence="1">
    <location>
        <begin position="415"/>
        <end position="425"/>
    </location>
</feature>
<proteinExistence type="predicted"/>
<dbReference type="Pfam" id="PF17921">
    <property type="entry name" value="Integrase_H2C2"/>
    <property type="match status" value="1"/>
</dbReference>
<evidence type="ECO:0000313" key="4">
    <source>
        <dbReference type="Proteomes" id="UP000069940"/>
    </source>
</evidence>
<dbReference type="GeneID" id="134290385"/>
<dbReference type="SUPFAM" id="SSF53098">
    <property type="entry name" value="Ribonuclease H-like"/>
    <property type="match status" value="1"/>
</dbReference>
<dbReference type="RefSeq" id="XP_062713500.1">
    <property type="nucleotide sequence ID" value="XM_062857516.1"/>
</dbReference>
<name>A0ABM1XRM1_AEDAL</name>
<dbReference type="Proteomes" id="UP000069940">
    <property type="component" value="Unassembled WGS sequence"/>
</dbReference>
<dbReference type="EnsemblMetazoa" id="AALFPA23_002182.R1888">
    <property type="protein sequence ID" value="AALFPA23_002182.P1888"/>
    <property type="gene ID" value="AALFPA23_002182"/>
</dbReference>
<feature type="domain" description="Integrase catalytic" evidence="2">
    <location>
        <begin position="1462"/>
        <end position="1656"/>
    </location>
</feature>
<protein>
    <recommendedName>
        <fullName evidence="2">Integrase catalytic domain-containing protein</fullName>
    </recommendedName>
</protein>
<dbReference type="Gene3D" id="3.30.420.10">
    <property type="entry name" value="Ribonuclease H-like superfamily/Ribonuclease H"/>
    <property type="match status" value="1"/>
</dbReference>
<dbReference type="Pfam" id="PF13650">
    <property type="entry name" value="Asp_protease_2"/>
    <property type="match status" value="1"/>
</dbReference>
<dbReference type="InterPro" id="IPR043502">
    <property type="entry name" value="DNA/RNA_pol_sf"/>
</dbReference>
<dbReference type="InterPro" id="IPR040676">
    <property type="entry name" value="DUF5641"/>
</dbReference>
<dbReference type="InterPro" id="IPR021109">
    <property type="entry name" value="Peptidase_aspartic_dom_sf"/>
</dbReference>
<evidence type="ECO:0000313" key="3">
    <source>
        <dbReference type="EnsemblMetazoa" id="AALFPA23_002182.P1888"/>
    </source>
</evidence>
<dbReference type="PANTHER" id="PTHR47331">
    <property type="entry name" value="PHD-TYPE DOMAIN-CONTAINING PROTEIN"/>
    <property type="match status" value="1"/>
</dbReference>
<dbReference type="CDD" id="cd00303">
    <property type="entry name" value="retropepsin_like"/>
    <property type="match status" value="1"/>
</dbReference>
<dbReference type="InterPro" id="IPR005312">
    <property type="entry name" value="DUF1759"/>
</dbReference>
<dbReference type="InterPro" id="IPR012337">
    <property type="entry name" value="RNaseH-like_sf"/>
</dbReference>
<feature type="region of interest" description="Disordered" evidence="1">
    <location>
        <begin position="413"/>
        <end position="448"/>
    </location>
</feature>
<dbReference type="Gene3D" id="2.40.70.10">
    <property type="entry name" value="Acid Proteases"/>
    <property type="match status" value="1"/>
</dbReference>
<dbReference type="InterPro" id="IPR001584">
    <property type="entry name" value="Integrase_cat-core"/>
</dbReference>
<evidence type="ECO:0000256" key="1">
    <source>
        <dbReference type="SAM" id="MobiDB-lite"/>
    </source>
</evidence>
<dbReference type="CDD" id="cd01644">
    <property type="entry name" value="RT_pepA17"/>
    <property type="match status" value="1"/>
</dbReference>